<dbReference type="Proteomes" id="UP000279306">
    <property type="component" value="Chromosome"/>
</dbReference>
<dbReference type="Pfam" id="PF20247">
    <property type="entry name" value="DUF6602"/>
    <property type="match status" value="1"/>
</dbReference>
<evidence type="ECO:0000259" key="1">
    <source>
        <dbReference type="Pfam" id="PF20247"/>
    </source>
</evidence>
<dbReference type="RefSeq" id="WP_053086849.1">
    <property type="nucleotide sequence ID" value="NZ_CVQQ01000015.1"/>
</dbReference>
<evidence type="ECO:0000313" key="2">
    <source>
        <dbReference type="EMBL" id="VEG58181.1"/>
    </source>
</evidence>
<sequence length="327" mass="36449">MTSDDAVQHELQEFLAQDRAEIAAEYERIYRRTAEDPGTAGDQGEENWAALLRNWLPPNYQVVTKGRIIFPDKEASPQVDILVLRGTYPPRLVSKKLYLSTGVIAAFECKNTLKAAHFTDATETARWVKSKAAKRYGTPYDELHSLPIYGLLAHSHSWKGVASTPIDNIDKKMLEAVDSVEHPSQLINIVCVADLGTWTLNHFTQVPHLYPAEIQELRAVGGHSPNSGTMTGFCRWGLDNTEQVPGAEPNPVAVLVSDLIERIAWEDRDLRPIADYFRMAGVSATGTILGREYALPHVFSSSVAERLEAMGPTSGLEHLWDPWNMMQ</sequence>
<dbReference type="CDD" id="cd21173">
    <property type="entry name" value="NucC-like"/>
    <property type="match status" value="1"/>
</dbReference>
<dbReference type="KEGG" id="mauu:NCTC10437_05207"/>
<proteinExistence type="predicted"/>
<accession>A0A3S4VTE2</accession>
<feature type="domain" description="DUF6602" evidence="1">
    <location>
        <begin position="32"/>
        <end position="129"/>
    </location>
</feature>
<gene>
    <name evidence="2" type="ORF">NCTC10437_05207</name>
</gene>
<name>A0A3S4VTE2_MYCAU</name>
<protein>
    <recommendedName>
        <fullName evidence="1">DUF6602 domain-containing protein</fullName>
    </recommendedName>
</protein>
<reference evidence="2 3" key="1">
    <citation type="submission" date="2018-12" db="EMBL/GenBank/DDBJ databases">
        <authorList>
            <consortium name="Pathogen Informatics"/>
        </authorList>
    </citation>
    <scope>NUCLEOTIDE SEQUENCE [LARGE SCALE GENOMIC DNA]</scope>
    <source>
        <strain evidence="2 3">NCTC10437</strain>
    </source>
</reference>
<organism evidence="2 3">
    <name type="scientific">Mycolicibacterium aurum</name>
    <name type="common">Mycobacterium aurum</name>
    <dbReference type="NCBI Taxonomy" id="1791"/>
    <lineage>
        <taxon>Bacteria</taxon>
        <taxon>Bacillati</taxon>
        <taxon>Actinomycetota</taxon>
        <taxon>Actinomycetes</taxon>
        <taxon>Mycobacteriales</taxon>
        <taxon>Mycobacteriaceae</taxon>
        <taxon>Mycolicibacterium</taxon>
    </lineage>
</organism>
<dbReference type="OrthoDB" id="8264568at2"/>
<evidence type="ECO:0000313" key="3">
    <source>
        <dbReference type="Proteomes" id="UP000279306"/>
    </source>
</evidence>
<keyword evidence="3" id="KW-1185">Reference proteome</keyword>
<dbReference type="STRING" id="1791.GCA_001049355_04119"/>
<dbReference type="AlphaFoldDB" id="A0A3S4VTE2"/>
<dbReference type="EMBL" id="LR134356">
    <property type="protein sequence ID" value="VEG58181.1"/>
    <property type="molecule type" value="Genomic_DNA"/>
</dbReference>
<dbReference type="InterPro" id="IPR046537">
    <property type="entry name" value="DUF6602"/>
</dbReference>